<evidence type="ECO:0000313" key="3">
    <source>
        <dbReference type="EMBL" id="KAF5327003.1"/>
    </source>
</evidence>
<keyword evidence="2" id="KW-1133">Transmembrane helix</keyword>
<feature type="transmembrane region" description="Helical" evidence="2">
    <location>
        <begin position="83"/>
        <end position="106"/>
    </location>
</feature>
<dbReference type="InterPro" id="IPR046368">
    <property type="entry name" value="Tag1"/>
</dbReference>
<dbReference type="Pfam" id="PF12505">
    <property type="entry name" value="DUF3712"/>
    <property type="match status" value="6"/>
</dbReference>
<dbReference type="Proteomes" id="UP000567179">
    <property type="component" value="Unassembled WGS sequence"/>
</dbReference>
<dbReference type="OrthoDB" id="10039566at2759"/>
<comment type="caution">
    <text evidence="3">The sequence shown here is derived from an EMBL/GenBank/DDBJ whole genome shotgun (WGS) entry which is preliminary data.</text>
</comment>
<dbReference type="EMBL" id="JAACJJ010000014">
    <property type="protein sequence ID" value="KAF5327003.1"/>
    <property type="molecule type" value="Genomic_DNA"/>
</dbReference>
<keyword evidence="2" id="KW-0812">Transmembrane</keyword>
<keyword evidence="4" id="KW-1185">Reference proteome</keyword>
<keyword evidence="2" id="KW-0472">Membrane</keyword>
<dbReference type="GO" id="GO:0000329">
    <property type="term" value="C:fungal-type vacuole membrane"/>
    <property type="evidence" value="ECO:0007669"/>
    <property type="project" value="InterPro"/>
</dbReference>
<feature type="compositionally biased region" description="Low complexity" evidence="1">
    <location>
        <begin position="2341"/>
        <end position="2384"/>
    </location>
</feature>
<dbReference type="PANTHER" id="PTHR35895:SF1">
    <property type="entry name" value="LIPID-BINDING SERUM GLYCOPROTEIN C-TERMINAL DOMAIN-CONTAINING PROTEIN"/>
    <property type="match status" value="1"/>
</dbReference>
<protein>
    <submittedName>
        <fullName evidence="3">Uncharacterized protein</fullName>
    </submittedName>
</protein>
<gene>
    <name evidence="3" type="ORF">D9619_004314</name>
</gene>
<reference evidence="3 4" key="1">
    <citation type="journal article" date="2020" name="ISME J.">
        <title>Uncovering the hidden diversity of litter-decomposition mechanisms in mushroom-forming fungi.</title>
        <authorList>
            <person name="Floudas D."/>
            <person name="Bentzer J."/>
            <person name="Ahren D."/>
            <person name="Johansson T."/>
            <person name="Persson P."/>
            <person name="Tunlid A."/>
        </authorList>
    </citation>
    <scope>NUCLEOTIDE SEQUENCE [LARGE SCALE GENOMIC DNA]</scope>
    <source>
        <strain evidence="3 4">CBS 101986</strain>
    </source>
</reference>
<evidence type="ECO:0000256" key="2">
    <source>
        <dbReference type="SAM" id="Phobius"/>
    </source>
</evidence>
<organism evidence="3 4">
    <name type="scientific">Psilocybe cf. subviscida</name>
    <dbReference type="NCBI Taxonomy" id="2480587"/>
    <lineage>
        <taxon>Eukaryota</taxon>
        <taxon>Fungi</taxon>
        <taxon>Dikarya</taxon>
        <taxon>Basidiomycota</taxon>
        <taxon>Agaricomycotina</taxon>
        <taxon>Agaricomycetes</taxon>
        <taxon>Agaricomycetidae</taxon>
        <taxon>Agaricales</taxon>
        <taxon>Agaricineae</taxon>
        <taxon>Strophariaceae</taxon>
        <taxon>Psilocybe</taxon>
    </lineage>
</organism>
<evidence type="ECO:0000256" key="1">
    <source>
        <dbReference type="SAM" id="MobiDB-lite"/>
    </source>
</evidence>
<dbReference type="PANTHER" id="PTHR35895">
    <property type="entry name" value="CHROMOSOME 16, WHOLE GENOME SHOTGUN SEQUENCE"/>
    <property type="match status" value="1"/>
</dbReference>
<proteinExistence type="predicted"/>
<evidence type="ECO:0000313" key="4">
    <source>
        <dbReference type="Proteomes" id="UP000567179"/>
    </source>
</evidence>
<feature type="compositionally biased region" description="Low complexity" evidence="1">
    <location>
        <begin position="2392"/>
        <end position="2405"/>
    </location>
</feature>
<accession>A0A8H5BPJ4</accession>
<feature type="region of interest" description="Disordered" evidence="1">
    <location>
        <begin position="2319"/>
        <end position="2426"/>
    </location>
</feature>
<name>A0A8H5BPJ4_9AGAR</name>
<dbReference type="InterPro" id="IPR022185">
    <property type="entry name" value="DUF3712"/>
</dbReference>
<sequence>METINPARRSSGVYDISYDQRSFNSGDELRDHAANPAGYGAPAAVSAPAAAGWDAWSPQSGAAPAPAPVPVAQRQPFYKKRKFIISQIILIPLTIALLFIILFPVVRAIAALVIKRSNLDIQSVIITQPVNGSFNLALQGLVFNTGIISAKIMFTEPTVVFWVEDANTQTELGSMLLQTLSASHKRAIINQTDITFNITDQAAFGRFSGQLITSQSFTWRLESHNLHVRALKLPTSKGLTFDKKITLDGFNSFQNNVVLQDLQLPSDDPAGGIKFIAENQIFNPSPFSLDLGTVVFDLSYKGVPLGSGRGDNTKIAPGNNTISLAGTLVPQTDPNNLALVSELFTNYLNSVESPVIATGVSTIQADGSIISWLSQGLQALHLTVPFKPLVPINPIQSISIGDLGLRFTEENPWSPTLESNSVNATLKLPFGFSLSIDQIQNDFQIMTINSTPVASFSTPIGAATSSIKVFSPTDTEGLINITIQDTSLVCPDEQHAALASYNAALTNSGPYEFMLVGTSRAISNTSLGEITLSGIKVNVSTSLHGLEGLKGQTVINTVDVAGGTSAGIDLGIELSIFNPSNLNLATGDLTLQLARDGALIGTTLIPNLTLAIGNNSIKASSIFDANSSPQGLQTLNDFVSKKDVNLQISGFDGSTKVASLAEALGSLQLDVVLPALKTNLLNTAALQILDTTGKENNISHVTVSLENPFTAPLEITKINSQVSAFGIMLGSIDQDVKFTSAPKSTTQSPVLDLNMNFDPASLFTVTRALAVEAGLDVAPLDSIVSLGGLHYLTTTSEASTPSKRQASLFRGFDLTKFVQTAFTKLKSDVQLTTDLTIGEYATTLTFSQPGLPTKTDSSLDLILPILAAPIVQKIVGGSALGLDSVLIIDPQQNSFQTQLKGAITNAGPFDAVISFPSGLTIAWQGQPIGHVSMKDISVTGDVGGDIDAEATFTVADVGHLTDFTKALLTEESFEWEISGENLTVNALGISVPGIQFPARTVTLKGFNGLKNGVTIKSFDLPSNDPAGGIHLTIDATTANPSQVGIQLNSLGFTTSFGGVDIATVAASSVTLSPGQTSELSLVGRLIPQNSAAGLAAVSNVFNNFVQGKDSDVVVNGASAGSPDVTWLNEGIKVLQIGTVLPNQGKQNIIKSIDLNELSLRFSTQAPFAPVTGSKSTDAAFTLPFAFPIDITALEQTLTLGFEGSAFGQLAIPRGPSKTDVASRVIHLTFDNVPLQVSSEGHDTFEKFVAATTVGSTQTISLSGAANADALTAVGLLSLSNLDFSVNSEIAGLQGLNARPVTIANLDVNHGFPDFLLINVDSGLFNPSNLTVGTGDVSFGLQFQDQPIGTANLNNLIILPGNESYPIEVHFAPQGGAKASGQTLLQNFLQGVDSQTSIHGSTQSTPIESLQLALSQINLSPVTIPGIHQNLLSSVSLTFPQNIVSTGVASTSFVLANPFTASINLLKVGAVATFHGLTLGTISNLDASAHPIHADGHSSVTSPALPLNFNLDPKAIIQLLLFTSQQSGVSLGPIAQLFQFVLDNPDFKPPASPSLSLSLINFLTIFIQVTTSVDTSQPTCVSGHQFDANGAILASLKGLKVDLAVDTSVKLDDFPTDLSFAQNGVPANVDDTVLFLVGAVAGPVAQHLVDGTVLAFTSADISNISNEGFDLQLKGSLTNVGPLDALITFTEPLNVNWQGKDIATITLPPICAAADVGVPDYQSSAKLIITDNAAFTEFATFLLHNPSFDWTISTPKLRLLALGTIFDNVALSKVVSFKAFNGLPGVTISNFQLPSDDPAGGIHIETDATIPSPAQIGIELGTVTFNSIFDGTLVGPLSANNLVLKSNSVAQTHLTGRIVPQSGADLDKIGILFSQFLNGQNASLQTTGVSVQPPGTSGTVDWLSTAFKTLTLDVILPGEKLEVIKSIDLNDLSVTIQTQDQAFAAPTTSHNTLDIPQAPADGGVSTGNLVDLDIAFTNIPLKSLNNAAYAALFAGVTLQSSLEIDLTGSADVIARTTIGDVPISNIPINVQSELKGINSFGGTAQLGEVKVTGSGGNGGNQFIVSPLTTILNNPSNVSLQTVDVALPVVFNGVSIGRAAINPFNLVPGSNVVATEFHYEPDDANNTVAQAFLTEFIQTGNALPLTIAGDSASTPFPSLQEALSGVKLGASLTGLNQPTFITAINVFILLHTFDDNLVDVDFDVHNPLDADLVIEFVQSDSGLNGEIFAQFSQAFDNFVIPAGQTVNSGRFPNVNLTQGIVASLDIVPAGILDAQAAATVRVGQGGYQVPFLKLAQTGIPTTYTFILDDVADAKAAASAASASGSASVSKTEDASSTANVSKSTDAAASTTSDAATTTGAPQPTTDLSKPTTDAAKPTVVVAPTVKNSPTSDGASASTPAPSLATADAQKKTAPADDDSSPSATETSS</sequence>